<dbReference type="AlphaFoldDB" id="A0A382SK65"/>
<sequence>MFVEKISKNAPLEKVRLWKHNG</sequence>
<proteinExistence type="predicted"/>
<name>A0A382SK65_9ZZZZ</name>
<evidence type="ECO:0000313" key="1">
    <source>
        <dbReference type="EMBL" id="SVD10360.1"/>
    </source>
</evidence>
<accession>A0A382SK65</accession>
<protein>
    <submittedName>
        <fullName evidence="1">Uncharacterized protein</fullName>
    </submittedName>
</protein>
<gene>
    <name evidence="1" type="ORF">METZ01_LOCUS363214</name>
</gene>
<reference evidence="1" key="1">
    <citation type="submission" date="2018-05" db="EMBL/GenBank/DDBJ databases">
        <authorList>
            <person name="Lanie J.A."/>
            <person name="Ng W.-L."/>
            <person name="Kazmierczak K.M."/>
            <person name="Andrzejewski T.M."/>
            <person name="Davidsen T.M."/>
            <person name="Wayne K.J."/>
            <person name="Tettelin H."/>
            <person name="Glass J.I."/>
            <person name="Rusch D."/>
            <person name="Podicherti R."/>
            <person name="Tsui H.-C.T."/>
            <person name="Winkler M.E."/>
        </authorList>
    </citation>
    <scope>NUCLEOTIDE SEQUENCE</scope>
</reference>
<dbReference type="EMBL" id="UINC01129756">
    <property type="protein sequence ID" value="SVD10360.1"/>
    <property type="molecule type" value="Genomic_DNA"/>
</dbReference>
<organism evidence="1">
    <name type="scientific">marine metagenome</name>
    <dbReference type="NCBI Taxonomy" id="408172"/>
    <lineage>
        <taxon>unclassified sequences</taxon>
        <taxon>metagenomes</taxon>
        <taxon>ecological metagenomes</taxon>
    </lineage>
</organism>